<name>A0ACB9NP75_BAUVA</name>
<dbReference type="Proteomes" id="UP000828941">
    <property type="component" value="Chromosome 6"/>
</dbReference>
<proteinExistence type="predicted"/>
<organism evidence="1 2">
    <name type="scientific">Bauhinia variegata</name>
    <name type="common">Purple orchid tree</name>
    <name type="synonym">Phanera variegata</name>
    <dbReference type="NCBI Taxonomy" id="167791"/>
    <lineage>
        <taxon>Eukaryota</taxon>
        <taxon>Viridiplantae</taxon>
        <taxon>Streptophyta</taxon>
        <taxon>Embryophyta</taxon>
        <taxon>Tracheophyta</taxon>
        <taxon>Spermatophyta</taxon>
        <taxon>Magnoliopsida</taxon>
        <taxon>eudicotyledons</taxon>
        <taxon>Gunneridae</taxon>
        <taxon>Pentapetalae</taxon>
        <taxon>rosids</taxon>
        <taxon>fabids</taxon>
        <taxon>Fabales</taxon>
        <taxon>Fabaceae</taxon>
        <taxon>Cercidoideae</taxon>
        <taxon>Cercideae</taxon>
        <taxon>Bauhiniinae</taxon>
        <taxon>Bauhinia</taxon>
    </lineage>
</organism>
<gene>
    <name evidence="1" type="ORF">L6164_016632</name>
</gene>
<evidence type="ECO:0000313" key="1">
    <source>
        <dbReference type="EMBL" id="KAI4338290.1"/>
    </source>
</evidence>
<accession>A0ACB9NP75</accession>
<comment type="caution">
    <text evidence="1">The sequence shown here is derived from an EMBL/GenBank/DDBJ whole genome shotgun (WGS) entry which is preliminary data.</text>
</comment>
<keyword evidence="2" id="KW-1185">Reference proteome</keyword>
<dbReference type="EMBL" id="CM039431">
    <property type="protein sequence ID" value="KAI4338290.1"/>
    <property type="molecule type" value="Genomic_DNA"/>
</dbReference>
<sequence length="99" mass="10846">MPAQGMEPSVEAFGNGIDGAVVGVAAPGRGKRRVMEELVDKATLQKQRRMIKNRESAARSRERTQLPSQRPNVGVCLINANDQVRHQILILSVSDVLNL</sequence>
<protein>
    <submittedName>
        <fullName evidence="1">Uncharacterized protein</fullName>
    </submittedName>
</protein>
<evidence type="ECO:0000313" key="2">
    <source>
        <dbReference type="Proteomes" id="UP000828941"/>
    </source>
</evidence>
<reference evidence="1 2" key="1">
    <citation type="journal article" date="2022" name="DNA Res.">
        <title>Chromosomal-level genome assembly of the orchid tree Bauhinia variegata (Leguminosae; Cercidoideae) supports the allotetraploid origin hypothesis of Bauhinia.</title>
        <authorList>
            <person name="Zhong Y."/>
            <person name="Chen Y."/>
            <person name="Zheng D."/>
            <person name="Pang J."/>
            <person name="Liu Y."/>
            <person name="Luo S."/>
            <person name="Meng S."/>
            <person name="Qian L."/>
            <person name="Wei D."/>
            <person name="Dai S."/>
            <person name="Zhou R."/>
        </authorList>
    </citation>
    <scope>NUCLEOTIDE SEQUENCE [LARGE SCALE GENOMIC DNA]</scope>
    <source>
        <strain evidence="1">BV-YZ2020</strain>
    </source>
</reference>